<reference evidence="3" key="1">
    <citation type="journal article" date="2014" name="Proc. Natl. Acad. Sci. U.S.A.">
        <title>Extensive sampling of basidiomycete genomes demonstrates inadequacy of the white-rot/brown-rot paradigm for wood decay fungi.</title>
        <authorList>
            <person name="Riley R."/>
            <person name="Salamov A.A."/>
            <person name="Brown D.W."/>
            <person name="Nagy L.G."/>
            <person name="Floudas D."/>
            <person name="Held B.W."/>
            <person name="Levasseur A."/>
            <person name="Lombard V."/>
            <person name="Morin E."/>
            <person name="Otillar R."/>
            <person name="Lindquist E.A."/>
            <person name="Sun H."/>
            <person name="LaButti K.M."/>
            <person name="Schmutz J."/>
            <person name="Jabbour D."/>
            <person name="Luo H."/>
            <person name="Baker S.E."/>
            <person name="Pisabarro A.G."/>
            <person name="Walton J.D."/>
            <person name="Blanchette R.A."/>
            <person name="Henrissat B."/>
            <person name="Martin F."/>
            <person name="Cullen D."/>
            <person name="Hibbett D.S."/>
            <person name="Grigoriev I.V."/>
        </authorList>
    </citation>
    <scope>NUCLEOTIDE SEQUENCE [LARGE SCALE GENOMIC DNA]</scope>
    <source>
        <strain evidence="3">CBS 339.88</strain>
    </source>
</reference>
<dbReference type="Proteomes" id="UP000027222">
    <property type="component" value="Unassembled WGS sequence"/>
</dbReference>
<accession>A0A067STJ8</accession>
<evidence type="ECO:0000313" key="2">
    <source>
        <dbReference type="EMBL" id="KDR70999.1"/>
    </source>
</evidence>
<dbReference type="HOGENOM" id="CLU_804207_0_0_1"/>
<organism evidence="2 3">
    <name type="scientific">Galerina marginata (strain CBS 339.88)</name>
    <dbReference type="NCBI Taxonomy" id="685588"/>
    <lineage>
        <taxon>Eukaryota</taxon>
        <taxon>Fungi</taxon>
        <taxon>Dikarya</taxon>
        <taxon>Basidiomycota</taxon>
        <taxon>Agaricomycotina</taxon>
        <taxon>Agaricomycetes</taxon>
        <taxon>Agaricomycetidae</taxon>
        <taxon>Agaricales</taxon>
        <taxon>Agaricineae</taxon>
        <taxon>Strophariaceae</taxon>
        <taxon>Galerina</taxon>
    </lineage>
</organism>
<feature type="region of interest" description="Disordered" evidence="1">
    <location>
        <begin position="310"/>
        <end position="345"/>
    </location>
</feature>
<gene>
    <name evidence="2" type="ORF">GALMADRAFT_1345906</name>
</gene>
<protein>
    <submittedName>
        <fullName evidence="2">Uncharacterized protein</fullName>
    </submittedName>
</protein>
<dbReference type="EMBL" id="KL142394">
    <property type="protein sequence ID" value="KDR70999.1"/>
    <property type="molecule type" value="Genomic_DNA"/>
</dbReference>
<evidence type="ECO:0000313" key="3">
    <source>
        <dbReference type="Proteomes" id="UP000027222"/>
    </source>
</evidence>
<keyword evidence="3" id="KW-1185">Reference proteome</keyword>
<dbReference type="AlphaFoldDB" id="A0A067STJ8"/>
<evidence type="ECO:0000256" key="1">
    <source>
        <dbReference type="SAM" id="MobiDB-lite"/>
    </source>
</evidence>
<proteinExistence type="predicted"/>
<name>A0A067STJ8_GALM3</name>
<sequence>MPPQVNLQGMHQPLGSPSDCTFVYRQPEHYSAPLLKGHLFHIVTLVHTTGWEMFSVCSKGFGSGFRIGQQARKTRPAGCDQDGSPVRELAAAAATLLLAGSLWPLRRTAAVPHTPSYDGVFLFTRRADRVLGKMHHQPCNRNQQRRMRLAKGQFVQPGSGRRAVCTLRGGNRGRTNAPALIRIGGTPSWWAAYQVFCSTSQPRLGWHFSRGTIRTTSRDTKACSSTRFVLKTGVVWAEGDGGGANINQAPLHTAHRLWDFKMSTFNIPQALCQLERNHGTSTSMLKAPPACPTLPRVSSTRTQVAVYFPAARKRVKHPQEETATKNSPRRRTRQGARSPPAPQAT</sequence>